<keyword evidence="3" id="KW-1185">Reference proteome</keyword>
<feature type="region of interest" description="Disordered" evidence="1">
    <location>
        <begin position="115"/>
        <end position="147"/>
    </location>
</feature>
<evidence type="ECO:0000313" key="2">
    <source>
        <dbReference type="EnsemblMetazoa" id="ACHR007770-PA"/>
    </source>
</evidence>
<protein>
    <submittedName>
        <fullName evidence="2">Uncharacterized protein</fullName>
    </submittedName>
</protein>
<sequence>MRKSPNSLSPIAILPNTPPPARIFAQPETPTTPLTDGAVSPTSPTEPNGIPVVVELPAPIARPSSIRSASGSGPQLRFSSLLDPGDITPITSPLPSVTSGIVDGSIYTIFGGEGTTVGPLGGSRRRSSQFLSNSASNGSATSATPASAGGLLPTVTNGSAVNCSSISTSLGSQPAPATSVSASQANSASAKTRSRRSSELSQQNSMKSHASVSSSSRKRSSQAHIELNGPPVRDRPRCLKSSFLRRKCKEGQYMTPVSLSCQFFLCCLYRFGNGAKNAAEASDKRLKAYL</sequence>
<reference evidence="2" key="2">
    <citation type="submission" date="2020-05" db="UniProtKB">
        <authorList>
            <consortium name="EnsemblMetazoa"/>
        </authorList>
    </citation>
    <scope>IDENTIFICATION</scope>
    <source>
        <strain evidence="2">ACHKN1017</strain>
    </source>
</reference>
<name>A0A182KAI3_9DIPT</name>
<evidence type="ECO:0000256" key="1">
    <source>
        <dbReference type="SAM" id="MobiDB-lite"/>
    </source>
</evidence>
<organism evidence="2 3">
    <name type="scientific">Anopheles christyi</name>
    <dbReference type="NCBI Taxonomy" id="43041"/>
    <lineage>
        <taxon>Eukaryota</taxon>
        <taxon>Metazoa</taxon>
        <taxon>Ecdysozoa</taxon>
        <taxon>Arthropoda</taxon>
        <taxon>Hexapoda</taxon>
        <taxon>Insecta</taxon>
        <taxon>Pterygota</taxon>
        <taxon>Neoptera</taxon>
        <taxon>Endopterygota</taxon>
        <taxon>Diptera</taxon>
        <taxon>Nematocera</taxon>
        <taxon>Culicoidea</taxon>
        <taxon>Culicidae</taxon>
        <taxon>Anophelinae</taxon>
        <taxon>Anopheles</taxon>
    </lineage>
</organism>
<evidence type="ECO:0000313" key="3">
    <source>
        <dbReference type="Proteomes" id="UP000075881"/>
    </source>
</evidence>
<feature type="region of interest" description="Disordered" evidence="1">
    <location>
        <begin position="167"/>
        <end position="233"/>
    </location>
</feature>
<proteinExistence type="predicted"/>
<feature type="compositionally biased region" description="Low complexity" evidence="1">
    <location>
        <begin position="132"/>
        <end position="147"/>
    </location>
</feature>
<dbReference type="AlphaFoldDB" id="A0A182KAI3"/>
<dbReference type="EnsemblMetazoa" id="ACHR007770-RA">
    <property type="protein sequence ID" value="ACHR007770-PA"/>
    <property type="gene ID" value="ACHR007770"/>
</dbReference>
<feature type="compositionally biased region" description="Low complexity" evidence="1">
    <location>
        <begin position="205"/>
        <end position="215"/>
    </location>
</feature>
<feature type="region of interest" description="Disordered" evidence="1">
    <location>
        <begin position="1"/>
        <end position="51"/>
    </location>
</feature>
<feature type="compositionally biased region" description="Low complexity" evidence="1">
    <location>
        <begin position="177"/>
        <end position="191"/>
    </location>
</feature>
<feature type="compositionally biased region" description="Polar residues" evidence="1">
    <location>
        <begin position="167"/>
        <end position="176"/>
    </location>
</feature>
<feature type="compositionally biased region" description="Polar residues" evidence="1">
    <location>
        <begin position="28"/>
        <end position="46"/>
    </location>
</feature>
<accession>A0A182KAI3</accession>
<dbReference type="Proteomes" id="UP000075881">
    <property type="component" value="Unassembled WGS sequence"/>
</dbReference>
<dbReference type="VEuPathDB" id="VectorBase:ACHR007770"/>
<reference evidence="3" key="1">
    <citation type="submission" date="2013-03" db="EMBL/GenBank/DDBJ databases">
        <title>The Genome Sequence of Anopheles christyi ACHKN1017.</title>
        <authorList>
            <consortium name="The Broad Institute Genomics Platform"/>
            <person name="Neafsey D.E."/>
            <person name="Besansky N."/>
            <person name="Walker B."/>
            <person name="Young S.K."/>
            <person name="Zeng Q."/>
            <person name="Gargeya S."/>
            <person name="Fitzgerald M."/>
            <person name="Haas B."/>
            <person name="Abouelleil A."/>
            <person name="Allen A.W."/>
            <person name="Alvarado L."/>
            <person name="Arachchi H.M."/>
            <person name="Berlin A.M."/>
            <person name="Chapman S.B."/>
            <person name="Gainer-Dewar J."/>
            <person name="Goldberg J."/>
            <person name="Griggs A."/>
            <person name="Gujja S."/>
            <person name="Hansen M."/>
            <person name="Howarth C."/>
            <person name="Imamovic A."/>
            <person name="Ireland A."/>
            <person name="Larimer J."/>
            <person name="McCowan C."/>
            <person name="Murphy C."/>
            <person name="Pearson M."/>
            <person name="Poon T.W."/>
            <person name="Priest M."/>
            <person name="Roberts A."/>
            <person name="Saif S."/>
            <person name="Shea T."/>
            <person name="Sisk P."/>
            <person name="Sykes S."/>
            <person name="Wortman J."/>
            <person name="Nusbaum C."/>
            <person name="Birren B."/>
        </authorList>
    </citation>
    <scope>NUCLEOTIDE SEQUENCE [LARGE SCALE GENOMIC DNA]</scope>
    <source>
        <strain evidence="3">ACHKN1017</strain>
    </source>
</reference>